<accession>A0ABP7BTK1</accession>
<evidence type="ECO:0000313" key="2">
    <source>
        <dbReference type="Proteomes" id="UP001500902"/>
    </source>
</evidence>
<dbReference type="RefSeq" id="WP_344878808.1">
    <property type="nucleotide sequence ID" value="NZ_BAAAZP010000074.1"/>
</dbReference>
<dbReference type="EMBL" id="BAAAZP010000074">
    <property type="protein sequence ID" value="GAA3669323.1"/>
    <property type="molecule type" value="Genomic_DNA"/>
</dbReference>
<dbReference type="Proteomes" id="UP001500902">
    <property type="component" value="Unassembled WGS sequence"/>
</dbReference>
<dbReference type="InterPro" id="IPR036705">
    <property type="entry name" value="Ribosyl_crysJ1_sf"/>
</dbReference>
<protein>
    <submittedName>
        <fullName evidence="1">ADP-ribosylglycohydrolase family protein</fullName>
    </submittedName>
</protein>
<name>A0ABP7BTK1_9ACTN</name>
<dbReference type="Pfam" id="PF03747">
    <property type="entry name" value="ADP_ribosyl_GH"/>
    <property type="match status" value="1"/>
</dbReference>
<proteinExistence type="predicted"/>
<comment type="caution">
    <text evidence="1">The sequence shown here is derived from an EMBL/GenBank/DDBJ whole genome shotgun (WGS) entry which is preliminary data.</text>
</comment>
<keyword evidence="2" id="KW-1185">Reference proteome</keyword>
<gene>
    <name evidence="1" type="ORF">GCM10022224_036870</name>
</gene>
<dbReference type="Gene3D" id="1.10.4080.10">
    <property type="entry name" value="ADP-ribosylation/Crystallin J1"/>
    <property type="match status" value="1"/>
</dbReference>
<sequence length="716" mass="76872">MTISVSAVAPPAPYDETIAERTYAGVLGKIIGVYFGRPVEGWSYPAIRERFGAIEFYVAESLGVPLIVPDDDISGTFVFFRALADHPDVRPLDAAAVGSTWLNYAIEGRTILWWGGLNRSTEHTAYLRLKAGVIPPATGSIALNGRSMAEGVGAQIFVDGWGLVSPGDPERAAALARAAASVSHDELAVDAACLIAAMEALAFTERDMTTLIERGLEFVTEPRLHRLVEEVVTTCSATDDWREVRDWIEDRHGYANYPGNSPMQTNHAAVLMSLLMGGDDFQRSLSICTSAGWDTDSNTGNVGCLNGIRLGLAGLSAGADLRTPVADRLFAVSSDGGECVTDAVRETRKILAAGAELRGEPVPPVTPRFAFEFPGSTQGFMPYPGAGLDQALTSLTNTGRGLTAAFRALAPGTRADISVETYCDPRSTGVAGTSYFEVVGSPSLYGTQTVRATLDVRGDRAPAMNFFIDVYGDDKVVETRRAERRPLAVGVNRVSWTLPDTGGKAVYRLGIEFTSGARLDGSVTLVDLDWAGAPEDFRLGMAEELSPDLTPWTTDTAWLRTFTSSAANLAPDYTTTFSLSHPEENGIVTIGTADWSDYSVASRITFNQQDAAGLVGRARGHRRYYAGLLSAGRALIVRRRDGAQTVLASAPVDHRIDDVRDLEFRLFGERLSLLVDGAVVAEAREDAYAGGGAGLVVDRGAILARGFSVQRWEPRR</sequence>
<dbReference type="SUPFAM" id="SSF101478">
    <property type="entry name" value="ADP-ribosylglycohydrolase"/>
    <property type="match status" value="1"/>
</dbReference>
<organism evidence="1 2">
    <name type="scientific">Nonomuraea antimicrobica</name>
    <dbReference type="NCBI Taxonomy" id="561173"/>
    <lineage>
        <taxon>Bacteria</taxon>
        <taxon>Bacillati</taxon>
        <taxon>Actinomycetota</taxon>
        <taxon>Actinomycetes</taxon>
        <taxon>Streptosporangiales</taxon>
        <taxon>Streptosporangiaceae</taxon>
        <taxon>Nonomuraea</taxon>
    </lineage>
</organism>
<dbReference type="InterPro" id="IPR005502">
    <property type="entry name" value="Ribosyl_crysJ1"/>
</dbReference>
<evidence type="ECO:0000313" key="1">
    <source>
        <dbReference type="EMBL" id="GAA3669323.1"/>
    </source>
</evidence>
<dbReference type="Gene3D" id="2.60.120.560">
    <property type="entry name" value="Exo-inulinase, domain 1"/>
    <property type="match status" value="1"/>
</dbReference>
<reference evidence="2" key="1">
    <citation type="journal article" date="2019" name="Int. J. Syst. Evol. Microbiol.">
        <title>The Global Catalogue of Microorganisms (GCM) 10K type strain sequencing project: providing services to taxonomists for standard genome sequencing and annotation.</title>
        <authorList>
            <consortium name="The Broad Institute Genomics Platform"/>
            <consortium name="The Broad Institute Genome Sequencing Center for Infectious Disease"/>
            <person name="Wu L."/>
            <person name="Ma J."/>
        </authorList>
    </citation>
    <scope>NUCLEOTIDE SEQUENCE [LARGE SCALE GENOMIC DNA]</scope>
    <source>
        <strain evidence="2">JCM 16904</strain>
    </source>
</reference>